<comment type="subcellular location">
    <subcellularLocation>
        <location evidence="1">Cytoplasm</location>
    </subcellularLocation>
</comment>
<sequence>MMKAIVVSRFGGPEVLEYKEIAKPEVQKDSVLIAVKAAGVNPVDTYIRAGSFGYQKSLPFVPGIDGAGIVEEAGEGVSKFPKGQRVFFQGVMGSYAEYVVCPESHVFALPPSLSFSQGAAIGSPYATAYHGLFQCAEAQAGQSVLVHGASGGVGIAAVQWAKSHGLSILATAGTPQGRELVLGMGAEKVFNHYEEGYVEQILDYTKNQGVEIILEMLANKNLEKDLSLVADRGKIVVIGSRGRIEIDPRNILRKEARLIGVNLFLATPTQRKSIFSAIEAGLMNNTLRPVIRAEIPLEKASLAHEMILKPGAAGKIILVT</sequence>
<dbReference type="InterPro" id="IPR051603">
    <property type="entry name" value="Zinc-ADH_QOR/CCCR"/>
</dbReference>
<keyword evidence="6" id="KW-0007">Acetylation</keyword>
<evidence type="ECO:0000256" key="3">
    <source>
        <dbReference type="ARBA" id="ARBA00022490"/>
    </source>
</evidence>
<evidence type="ECO:0000256" key="5">
    <source>
        <dbReference type="ARBA" id="ARBA00022884"/>
    </source>
</evidence>
<dbReference type="GO" id="GO:0003960">
    <property type="term" value="F:quinone reductase (NADPH) activity"/>
    <property type="evidence" value="ECO:0007669"/>
    <property type="project" value="TreeGrafter"/>
</dbReference>
<feature type="domain" description="Enoyl reductase (ER)" evidence="7">
    <location>
        <begin position="11"/>
        <end position="318"/>
    </location>
</feature>
<dbReference type="InterPro" id="IPR002364">
    <property type="entry name" value="Quin_OxRdtase/zeta-crystal_CS"/>
</dbReference>
<name>B3DYQ4_METI4</name>
<dbReference type="eggNOG" id="COG0604">
    <property type="taxonomic scope" value="Bacteria"/>
</dbReference>
<dbReference type="SUPFAM" id="SSF51735">
    <property type="entry name" value="NAD(P)-binding Rossmann-fold domains"/>
    <property type="match status" value="1"/>
</dbReference>
<evidence type="ECO:0000256" key="6">
    <source>
        <dbReference type="ARBA" id="ARBA00022990"/>
    </source>
</evidence>
<dbReference type="KEGG" id="min:Minf_0368"/>
<evidence type="ECO:0000256" key="1">
    <source>
        <dbReference type="ARBA" id="ARBA00004496"/>
    </source>
</evidence>
<evidence type="ECO:0000313" key="9">
    <source>
        <dbReference type="Proteomes" id="UP000009149"/>
    </source>
</evidence>
<organism evidence="8 9">
    <name type="scientific">Methylacidiphilum infernorum (isolate V4)</name>
    <name type="common">Methylokorus infernorum (strain V4)</name>
    <dbReference type="NCBI Taxonomy" id="481448"/>
    <lineage>
        <taxon>Bacteria</taxon>
        <taxon>Pseudomonadati</taxon>
        <taxon>Verrucomicrobiota</taxon>
        <taxon>Methylacidiphilae</taxon>
        <taxon>Methylacidiphilales</taxon>
        <taxon>Methylacidiphilaceae</taxon>
        <taxon>Methylacidiphilum (ex Ratnadevi et al. 2023)</taxon>
    </lineage>
</organism>
<dbReference type="PROSITE" id="PS01162">
    <property type="entry name" value="QOR_ZETA_CRYSTAL"/>
    <property type="match status" value="1"/>
</dbReference>
<dbReference type="Gene3D" id="3.40.50.720">
    <property type="entry name" value="NAD(P)-binding Rossmann-like Domain"/>
    <property type="match status" value="1"/>
</dbReference>
<dbReference type="FunFam" id="3.40.50.720:FF:000244">
    <property type="entry name" value="quinone oxidoreductase"/>
    <property type="match status" value="1"/>
</dbReference>
<dbReference type="InterPro" id="IPR020843">
    <property type="entry name" value="ER"/>
</dbReference>
<dbReference type="HOGENOM" id="CLU_026673_3_1_0"/>
<evidence type="ECO:0000259" key="7">
    <source>
        <dbReference type="SMART" id="SM00829"/>
    </source>
</evidence>
<dbReference type="InterPro" id="IPR036291">
    <property type="entry name" value="NAD(P)-bd_dom_sf"/>
</dbReference>
<dbReference type="EMBL" id="CP000975">
    <property type="protein sequence ID" value="ACD82426.1"/>
    <property type="molecule type" value="Genomic_DNA"/>
</dbReference>
<keyword evidence="4" id="KW-0521">NADP</keyword>
<dbReference type="GO" id="GO:0005829">
    <property type="term" value="C:cytosol"/>
    <property type="evidence" value="ECO:0007669"/>
    <property type="project" value="TreeGrafter"/>
</dbReference>
<dbReference type="PANTHER" id="PTHR44154:SF1">
    <property type="entry name" value="QUINONE OXIDOREDUCTASE"/>
    <property type="match status" value="1"/>
</dbReference>
<dbReference type="STRING" id="481448.Minf_0368"/>
<evidence type="ECO:0000256" key="2">
    <source>
        <dbReference type="ARBA" id="ARBA00011881"/>
    </source>
</evidence>
<dbReference type="AlphaFoldDB" id="B3DYQ4"/>
<accession>B3DYQ4</accession>
<evidence type="ECO:0000256" key="4">
    <source>
        <dbReference type="ARBA" id="ARBA00022857"/>
    </source>
</evidence>
<dbReference type="GO" id="GO:0070402">
    <property type="term" value="F:NADPH binding"/>
    <property type="evidence" value="ECO:0007669"/>
    <property type="project" value="TreeGrafter"/>
</dbReference>
<evidence type="ECO:0000313" key="8">
    <source>
        <dbReference type="EMBL" id="ACD82426.1"/>
    </source>
</evidence>
<dbReference type="GO" id="GO:0008270">
    <property type="term" value="F:zinc ion binding"/>
    <property type="evidence" value="ECO:0007669"/>
    <property type="project" value="InterPro"/>
</dbReference>
<dbReference type="Proteomes" id="UP000009149">
    <property type="component" value="Chromosome"/>
</dbReference>
<dbReference type="SUPFAM" id="SSF50129">
    <property type="entry name" value="GroES-like"/>
    <property type="match status" value="1"/>
</dbReference>
<dbReference type="GO" id="GO:0003730">
    <property type="term" value="F:mRNA 3'-UTR binding"/>
    <property type="evidence" value="ECO:0007669"/>
    <property type="project" value="TreeGrafter"/>
</dbReference>
<reference evidence="8 9" key="1">
    <citation type="journal article" date="2008" name="Biol. Direct">
        <title>Complete genome sequence of the extremely acidophilic methanotroph isolate V4, Methylacidiphilum infernorum, a representative of the bacterial phylum Verrucomicrobia.</title>
        <authorList>
            <person name="Hou S."/>
            <person name="Makarova K.S."/>
            <person name="Saw J.H."/>
            <person name="Senin P."/>
            <person name="Ly B.V."/>
            <person name="Zhou Z."/>
            <person name="Ren Y."/>
            <person name="Wang J."/>
            <person name="Galperin M.Y."/>
            <person name="Omelchenko M.V."/>
            <person name="Wolf Y.I."/>
            <person name="Yutin N."/>
            <person name="Koonin E.V."/>
            <person name="Stott M.B."/>
            <person name="Mountain B.W."/>
            <person name="Crowe M.A."/>
            <person name="Smirnova A.V."/>
            <person name="Dunfield P.F."/>
            <person name="Feng L."/>
            <person name="Wang L."/>
            <person name="Alam M."/>
        </authorList>
    </citation>
    <scope>NUCLEOTIDE SEQUENCE [LARGE SCALE GENOMIC DNA]</scope>
    <source>
        <strain evidence="9">Isolate V4</strain>
    </source>
</reference>
<dbReference type="Gene3D" id="3.90.180.10">
    <property type="entry name" value="Medium-chain alcohol dehydrogenases, catalytic domain"/>
    <property type="match status" value="1"/>
</dbReference>
<dbReference type="Pfam" id="PF08240">
    <property type="entry name" value="ADH_N"/>
    <property type="match status" value="1"/>
</dbReference>
<dbReference type="SMART" id="SM00829">
    <property type="entry name" value="PKS_ER"/>
    <property type="match status" value="1"/>
</dbReference>
<dbReference type="InterPro" id="IPR011032">
    <property type="entry name" value="GroES-like_sf"/>
</dbReference>
<proteinExistence type="predicted"/>
<protein>
    <submittedName>
        <fullName evidence="8">NADPH:quinone reductase</fullName>
    </submittedName>
</protein>
<gene>
    <name evidence="8" type="primary">qor</name>
    <name evidence="8" type="ordered locus">Minf_0368</name>
</gene>
<dbReference type="Pfam" id="PF00107">
    <property type="entry name" value="ADH_zinc_N"/>
    <property type="match status" value="1"/>
</dbReference>
<dbReference type="CDD" id="cd08253">
    <property type="entry name" value="zeta_crystallin"/>
    <property type="match status" value="1"/>
</dbReference>
<comment type="subunit">
    <text evidence="2">Homotetramer.</text>
</comment>
<dbReference type="PANTHER" id="PTHR44154">
    <property type="entry name" value="QUINONE OXIDOREDUCTASE"/>
    <property type="match status" value="1"/>
</dbReference>
<keyword evidence="3" id="KW-0963">Cytoplasm</keyword>
<keyword evidence="5" id="KW-0694">RNA-binding</keyword>
<dbReference type="InterPro" id="IPR013149">
    <property type="entry name" value="ADH-like_C"/>
</dbReference>
<dbReference type="InterPro" id="IPR013154">
    <property type="entry name" value="ADH-like_N"/>
</dbReference>